<proteinExistence type="predicted"/>
<dbReference type="Gene3D" id="3.30.420.10">
    <property type="entry name" value="Ribonuclease H-like superfamily/Ribonuclease H"/>
    <property type="match status" value="1"/>
</dbReference>
<dbReference type="Proteomes" id="UP001234989">
    <property type="component" value="Chromosome 11"/>
</dbReference>
<dbReference type="CDD" id="cd06222">
    <property type="entry name" value="RNase_H_like"/>
    <property type="match status" value="1"/>
</dbReference>
<dbReference type="InterPro" id="IPR053151">
    <property type="entry name" value="RNase_H-like"/>
</dbReference>
<dbReference type="PANTHER" id="PTHR47723:SF14">
    <property type="entry name" value="RNASE H TYPE-1 DOMAIN-CONTAINING PROTEIN"/>
    <property type="match status" value="1"/>
</dbReference>
<dbReference type="GO" id="GO:0003676">
    <property type="term" value="F:nucleic acid binding"/>
    <property type="evidence" value="ECO:0007669"/>
    <property type="project" value="InterPro"/>
</dbReference>
<keyword evidence="4" id="KW-1185">Reference proteome</keyword>
<dbReference type="Pfam" id="PF13456">
    <property type="entry name" value="RVT_3"/>
    <property type="match status" value="1"/>
</dbReference>
<protein>
    <recommendedName>
        <fullName evidence="2">RNase H type-1 domain-containing protein</fullName>
    </recommendedName>
</protein>
<evidence type="ECO:0000313" key="3">
    <source>
        <dbReference type="EMBL" id="WMV54283.1"/>
    </source>
</evidence>
<dbReference type="PROSITE" id="PS50879">
    <property type="entry name" value="RNASE_H_1"/>
    <property type="match status" value="1"/>
</dbReference>
<feature type="domain" description="RNase H type-1" evidence="2">
    <location>
        <begin position="103"/>
        <end position="234"/>
    </location>
</feature>
<evidence type="ECO:0000259" key="2">
    <source>
        <dbReference type="PROSITE" id="PS50879"/>
    </source>
</evidence>
<evidence type="ECO:0000256" key="1">
    <source>
        <dbReference type="SAM" id="Phobius"/>
    </source>
</evidence>
<keyword evidence="1" id="KW-1133">Transmembrane helix</keyword>
<organism evidence="3 4">
    <name type="scientific">Solanum verrucosum</name>
    <dbReference type="NCBI Taxonomy" id="315347"/>
    <lineage>
        <taxon>Eukaryota</taxon>
        <taxon>Viridiplantae</taxon>
        <taxon>Streptophyta</taxon>
        <taxon>Embryophyta</taxon>
        <taxon>Tracheophyta</taxon>
        <taxon>Spermatophyta</taxon>
        <taxon>Magnoliopsida</taxon>
        <taxon>eudicotyledons</taxon>
        <taxon>Gunneridae</taxon>
        <taxon>Pentapetalae</taxon>
        <taxon>asterids</taxon>
        <taxon>lamiids</taxon>
        <taxon>Solanales</taxon>
        <taxon>Solanaceae</taxon>
        <taxon>Solanoideae</taxon>
        <taxon>Solaneae</taxon>
        <taxon>Solanum</taxon>
    </lineage>
</organism>
<gene>
    <name evidence="3" type="ORF">MTR67_047668</name>
</gene>
<dbReference type="SUPFAM" id="SSF53098">
    <property type="entry name" value="Ribonuclease H-like"/>
    <property type="match status" value="1"/>
</dbReference>
<sequence length="276" mass="31930">MLLNWWNYKSHNIFATYITKILPLIIVWELWKARCSRKFENLRVSFYRTKTNVLNTLVQVLKMKFRRANLGEEWSAICNACEANIEQRVSRAIKWNKPPPPPPPHIVKLNSDGSCLRGISGGGGVVRDNERRIICAYSIPLGPGTSNMAEAASMLFGIKWYVNNGHSVIIGETDSLLITKCVRREWKVPWRILHIINEIQELVEKNGFEIKHCFREANRPTDKLASMSHNFESIHVLYSHTELPNQVKGLVNMDKWDIHSFRIKMDKPSHIIYDPP</sequence>
<dbReference type="EMBL" id="CP133622">
    <property type="protein sequence ID" value="WMV54283.1"/>
    <property type="molecule type" value="Genomic_DNA"/>
</dbReference>
<dbReference type="InterPro" id="IPR036397">
    <property type="entry name" value="RNaseH_sf"/>
</dbReference>
<evidence type="ECO:0000313" key="4">
    <source>
        <dbReference type="Proteomes" id="UP001234989"/>
    </source>
</evidence>
<keyword evidence="1" id="KW-0472">Membrane</keyword>
<dbReference type="InterPro" id="IPR012337">
    <property type="entry name" value="RNaseH-like_sf"/>
</dbReference>
<dbReference type="InterPro" id="IPR002156">
    <property type="entry name" value="RNaseH_domain"/>
</dbReference>
<dbReference type="PANTHER" id="PTHR47723">
    <property type="entry name" value="OS05G0353850 PROTEIN"/>
    <property type="match status" value="1"/>
</dbReference>
<dbReference type="GO" id="GO:0004523">
    <property type="term" value="F:RNA-DNA hybrid ribonuclease activity"/>
    <property type="evidence" value="ECO:0007669"/>
    <property type="project" value="InterPro"/>
</dbReference>
<keyword evidence="1" id="KW-0812">Transmembrane</keyword>
<name>A0AAF0UZX0_SOLVR</name>
<dbReference type="InterPro" id="IPR044730">
    <property type="entry name" value="RNase_H-like_dom_plant"/>
</dbReference>
<feature type="transmembrane region" description="Helical" evidence="1">
    <location>
        <begin position="12"/>
        <end position="31"/>
    </location>
</feature>
<dbReference type="AlphaFoldDB" id="A0AAF0UZX0"/>
<accession>A0AAF0UZX0</accession>
<reference evidence="3" key="1">
    <citation type="submission" date="2023-08" db="EMBL/GenBank/DDBJ databases">
        <title>A de novo genome assembly of Solanum verrucosum Schlechtendal, a Mexican diploid species geographically isolated from the other diploid A-genome species in potato relatives.</title>
        <authorList>
            <person name="Hosaka K."/>
        </authorList>
    </citation>
    <scope>NUCLEOTIDE SEQUENCE</scope>
    <source>
        <tissue evidence="3">Young leaves</tissue>
    </source>
</reference>